<dbReference type="EMBL" id="JAGDFM010000574">
    <property type="protein sequence ID" value="KAG7377113.1"/>
    <property type="molecule type" value="Genomic_DNA"/>
</dbReference>
<keyword evidence="1" id="KW-1133">Transmembrane helix</keyword>
<evidence type="ECO:0000313" key="3">
    <source>
        <dbReference type="Proteomes" id="UP000694044"/>
    </source>
</evidence>
<protein>
    <submittedName>
        <fullName evidence="2">Ribosome biogenesis protein tsr3</fullName>
    </submittedName>
</protein>
<dbReference type="AlphaFoldDB" id="A0A8T1V9Y9"/>
<reference evidence="2" key="1">
    <citation type="submission" date="2021-02" db="EMBL/GenBank/DDBJ databases">
        <authorList>
            <person name="Palmer J.M."/>
        </authorList>
    </citation>
    <scope>NUCLEOTIDE SEQUENCE</scope>
    <source>
        <strain evidence="2">SCRP734</strain>
    </source>
</reference>
<name>A0A8T1V9Y9_9STRA</name>
<keyword evidence="3" id="KW-1185">Reference proteome</keyword>
<feature type="transmembrane region" description="Helical" evidence="1">
    <location>
        <begin position="748"/>
        <end position="768"/>
    </location>
</feature>
<sequence>MLVFRMTRSMGKLALQGKRGVVPRRPLFVLSGASMTGTKESKGGARDSPELSKYAEIPSSEYTLRIGVHRFRAIVGSLAMACALIGAMFPFASDGVRVGSFQSSDMDATAQKRLLDKYNSISGSLTVLLMKPLDVFLTMLVAVAFVCIATKYSVDHENRRRYVVTGIIGAVGYLLNSGFSALNMQVVSGKIHPRVIASDLVMETAYDDNQPLDAEGLLTTMWNASFRENSPGNSVLNTIMRNLFVPVEVVPTWCNQSFEYQYPFKNVMASYGFPARTWQQYAVSRALEPTASLSMPMNAVESDLPSDENLPMNLSTATNLVVYAMVVGNSFLGWWGVDDEAWSANTIVNVSAPLLMAEHFNLTTRLSANATFVGEARTLLVNYFNKAENASTADELAKVEFSHVDVSDNVMFDALTIEIPTQKYGGQKDNSSRTNPFYRSLYAYTCNPKACLMADAAEYKTNGSLATETTIYPRVQALAICLNDTGAEDLTTDFRYAKVDEVMQSCKQRSNWSMIVVSVGKRIEGDSFERSQDARIPTTAINARMVYSLTVGRLSWVSEDLANSFDAECASDSGCLGVRFPLERAKDSTTSEHLLVSSDSILMSSLSPINLNKYWFPVGASEWTALAATVEETRGAALETETKASLMVLPRNFKAVDPSLNAYTQGQDWWNCEILIDKHLNHMEKNHLYMEHTLQPAYTAGLYYIFQNGVVRQHLPLNVTDSPSQTSLEFDGNLQEMHIQASIPTTSMILAIVGCLVVGLSGIVIAALGKHGEEGLLEHGTAATAAEAIANRGKFPPFLLGLQLRDSATGDLAEISVDSLRVENVVLVHETDSSQQFIIGGR</sequence>
<comment type="caution">
    <text evidence="2">The sequence shown here is derived from an EMBL/GenBank/DDBJ whole genome shotgun (WGS) entry which is preliminary data.</text>
</comment>
<accession>A0A8T1V9Y9</accession>
<feature type="transmembrane region" description="Helical" evidence="1">
    <location>
        <begin position="162"/>
        <end position="182"/>
    </location>
</feature>
<dbReference type="Proteomes" id="UP000694044">
    <property type="component" value="Unassembled WGS sequence"/>
</dbReference>
<proteinExistence type="predicted"/>
<feature type="transmembrane region" description="Helical" evidence="1">
    <location>
        <begin position="133"/>
        <end position="150"/>
    </location>
</feature>
<organism evidence="2 3">
    <name type="scientific">Phytophthora pseudosyringae</name>
    <dbReference type="NCBI Taxonomy" id="221518"/>
    <lineage>
        <taxon>Eukaryota</taxon>
        <taxon>Sar</taxon>
        <taxon>Stramenopiles</taxon>
        <taxon>Oomycota</taxon>
        <taxon>Peronosporomycetes</taxon>
        <taxon>Peronosporales</taxon>
        <taxon>Peronosporaceae</taxon>
        <taxon>Phytophthora</taxon>
    </lineage>
</organism>
<dbReference type="OrthoDB" id="122347at2759"/>
<gene>
    <name evidence="2" type="primary">TSR3_3</name>
    <name evidence="2" type="ORF">PHYPSEUDO_012149</name>
</gene>
<keyword evidence="1" id="KW-0812">Transmembrane</keyword>
<evidence type="ECO:0000256" key="1">
    <source>
        <dbReference type="SAM" id="Phobius"/>
    </source>
</evidence>
<evidence type="ECO:0000313" key="2">
    <source>
        <dbReference type="EMBL" id="KAG7377113.1"/>
    </source>
</evidence>
<keyword evidence="1" id="KW-0472">Membrane</keyword>
<feature type="transmembrane region" description="Helical" evidence="1">
    <location>
        <begin position="73"/>
        <end position="92"/>
    </location>
</feature>